<keyword evidence="2" id="KW-0560">Oxidoreductase</keyword>
<dbReference type="InterPro" id="IPR036291">
    <property type="entry name" value="NAD(P)-bd_dom_sf"/>
</dbReference>
<name>A0ABR4P328_9HELO</name>
<dbReference type="Pfam" id="PF00106">
    <property type="entry name" value="adh_short"/>
    <property type="match status" value="1"/>
</dbReference>
<evidence type="ECO:0000313" key="4">
    <source>
        <dbReference type="Proteomes" id="UP001629113"/>
    </source>
</evidence>
<dbReference type="EMBL" id="JBFCZG010000010">
    <property type="protein sequence ID" value="KAL3417705.1"/>
    <property type="molecule type" value="Genomic_DNA"/>
</dbReference>
<dbReference type="PRINTS" id="PR00081">
    <property type="entry name" value="GDHRDH"/>
</dbReference>
<proteinExistence type="inferred from homology"/>
<gene>
    <name evidence="3" type="ORF">PVAG01_10715</name>
</gene>
<comment type="similarity">
    <text evidence="1">Belongs to the short-chain dehydrogenases/reductases (SDR) family.</text>
</comment>
<protein>
    <submittedName>
        <fullName evidence="3">Short-chain dehydrogenase</fullName>
    </submittedName>
</protein>
<dbReference type="InterPro" id="IPR002347">
    <property type="entry name" value="SDR_fam"/>
</dbReference>
<dbReference type="Proteomes" id="UP001629113">
    <property type="component" value="Unassembled WGS sequence"/>
</dbReference>
<dbReference type="PANTHER" id="PTHR24320:SF152">
    <property type="entry name" value="SHORT-CHAIN DEHYDROGENASE_REDUCTASE FAMILY PROTEIN"/>
    <property type="match status" value="1"/>
</dbReference>
<evidence type="ECO:0000313" key="3">
    <source>
        <dbReference type="EMBL" id="KAL3417705.1"/>
    </source>
</evidence>
<evidence type="ECO:0000256" key="1">
    <source>
        <dbReference type="ARBA" id="ARBA00006484"/>
    </source>
</evidence>
<keyword evidence="4" id="KW-1185">Reference proteome</keyword>
<organism evidence="3 4">
    <name type="scientific">Phlyctema vagabunda</name>
    <dbReference type="NCBI Taxonomy" id="108571"/>
    <lineage>
        <taxon>Eukaryota</taxon>
        <taxon>Fungi</taxon>
        <taxon>Dikarya</taxon>
        <taxon>Ascomycota</taxon>
        <taxon>Pezizomycotina</taxon>
        <taxon>Leotiomycetes</taxon>
        <taxon>Helotiales</taxon>
        <taxon>Dermateaceae</taxon>
        <taxon>Phlyctema</taxon>
    </lineage>
</organism>
<dbReference type="Gene3D" id="3.40.50.720">
    <property type="entry name" value="NAD(P)-binding Rossmann-like Domain"/>
    <property type="match status" value="1"/>
</dbReference>
<dbReference type="SUPFAM" id="SSF51735">
    <property type="entry name" value="NAD(P)-binding Rossmann-fold domains"/>
    <property type="match status" value="1"/>
</dbReference>
<comment type="caution">
    <text evidence="3">The sequence shown here is derived from an EMBL/GenBank/DDBJ whole genome shotgun (WGS) entry which is preliminary data.</text>
</comment>
<accession>A0ABR4P328</accession>
<dbReference type="PANTHER" id="PTHR24320">
    <property type="entry name" value="RETINOL DEHYDROGENASE"/>
    <property type="match status" value="1"/>
</dbReference>
<evidence type="ECO:0000256" key="2">
    <source>
        <dbReference type="ARBA" id="ARBA00023002"/>
    </source>
</evidence>
<sequence length="341" mass="37040">MSNTGTVIVTGAAGGLGGAIAEKVLQRPEISHYFFTVRSTRSANSKPLLNLIAPQSSNKKTTTLELDLSKLSSVRAFARDINAQVASGRTPPIKALILNAAVFSMGGGSLGSAPPNPDGSKFEMHFAVNYLANFLLSVLLLESMDKECGRIVYISSWTHDPLYSRNASHSPEKLKWDIDELAFAKTPSTAGDEANDAMRRYGKSKLAQITYMNYLRKRLDNTPGLGKISIVGVDPGAMVHSNIVKNPGLLMRHIVIPAFGFYSSLAVKISPNGMFRTTTKSAADVVRGAFDTDKSVTNAYFNGDQLSEPAAESRDQARQEDLWRRTLDLVGLDEKQTVLVK</sequence>
<reference evidence="3 4" key="1">
    <citation type="submission" date="2024-06" db="EMBL/GenBank/DDBJ databases">
        <title>Complete genome of Phlyctema vagabunda strain 19-DSS-EL-015.</title>
        <authorList>
            <person name="Fiorenzani C."/>
        </authorList>
    </citation>
    <scope>NUCLEOTIDE SEQUENCE [LARGE SCALE GENOMIC DNA]</scope>
    <source>
        <strain evidence="3 4">19-DSS-EL-015</strain>
    </source>
</reference>